<reference evidence="1 2" key="1">
    <citation type="submission" date="2021-06" db="EMBL/GenBank/DDBJ databases">
        <title>Genome-based taxonomic framework of Microbacterium strains isolated from marine environment, the description of four new species and reclassification of four preexisting species.</title>
        <authorList>
            <person name="Lee S.D."/>
            <person name="Kim S.-M."/>
            <person name="Byeon Y.-S."/>
            <person name="Yang H.L."/>
            <person name="Kim I.S."/>
        </authorList>
    </citation>
    <scope>NUCLEOTIDE SEQUENCE [LARGE SCALE GENOMIC DNA]</scope>
    <source>
        <strain evidence="1 2">KSW4-10</strain>
    </source>
</reference>
<dbReference type="EMBL" id="CP078078">
    <property type="protein sequence ID" value="UPL18777.1"/>
    <property type="molecule type" value="Genomic_DNA"/>
</dbReference>
<dbReference type="Proteomes" id="UP000830631">
    <property type="component" value="Chromosome"/>
</dbReference>
<proteinExistence type="predicted"/>
<sequence length="169" mass="18127">MNANDLLIGIPSGLPALPDAENPFLTPDALIDAQITRVIVDVLGGSVGVLLELRQSSRLRGNTALLRVKDVAQQNWLCTRTANEFTAWSITGSRVYPHEREFQLIIDCLPVGTLSIVGSAAEFVLLDAAGLDTVPPDYRSAPQSLVRFGVADENTPVEPIGVARSLPLL</sequence>
<organism evidence="1 2">
    <name type="scientific">Microbacterium aurugineum</name>
    <dbReference type="NCBI Taxonomy" id="2851642"/>
    <lineage>
        <taxon>Bacteria</taxon>
        <taxon>Bacillati</taxon>
        <taxon>Actinomycetota</taxon>
        <taxon>Actinomycetes</taxon>
        <taxon>Micrococcales</taxon>
        <taxon>Microbacteriaceae</taxon>
        <taxon>Microbacterium</taxon>
    </lineage>
</organism>
<protein>
    <submittedName>
        <fullName evidence="1">Uncharacterized protein</fullName>
    </submittedName>
</protein>
<dbReference type="RefSeq" id="WP_131494395.1">
    <property type="nucleotide sequence ID" value="NZ_CP078078.1"/>
</dbReference>
<evidence type="ECO:0000313" key="1">
    <source>
        <dbReference type="EMBL" id="UPL18777.1"/>
    </source>
</evidence>
<keyword evidence="2" id="KW-1185">Reference proteome</keyword>
<name>A0ABY4J3P8_9MICO</name>
<gene>
    <name evidence="1" type="ORF">KV397_13915</name>
</gene>
<evidence type="ECO:0000313" key="2">
    <source>
        <dbReference type="Proteomes" id="UP000830631"/>
    </source>
</evidence>
<accession>A0ABY4J3P8</accession>